<evidence type="ECO:0000313" key="2">
    <source>
        <dbReference type="Proteomes" id="UP000691718"/>
    </source>
</evidence>
<name>A0A8S3WB53_PARAO</name>
<accession>A0A8S3WB53</accession>
<gene>
    <name evidence="1" type="ORF">PAPOLLO_LOCUS4110</name>
</gene>
<dbReference type="OrthoDB" id="116216at2759"/>
<dbReference type="EMBL" id="CAJQZP010000220">
    <property type="protein sequence ID" value="CAG4949769.1"/>
    <property type="molecule type" value="Genomic_DNA"/>
</dbReference>
<evidence type="ECO:0000313" key="1">
    <source>
        <dbReference type="EMBL" id="CAG4949769.1"/>
    </source>
</evidence>
<sequence length="115" mass="12825">MTPTRPVFTDDHFQAQNADKWIEANDGLRALFEAHQNSMRLLVEALRNPPAVKEKNIGLPEFHPENADTDARAWLATADICLPDRDIQGSKLILIILNKAMKGSAATWLSQIAFS</sequence>
<dbReference type="AlphaFoldDB" id="A0A8S3WB53"/>
<proteinExistence type="predicted"/>
<protein>
    <submittedName>
        <fullName evidence="1">(apollo) hypothetical protein</fullName>
    </submittedName>
</protein>
<comment type="caution">
    <text evidence="1">The sequence shown here is derived from an EMBL/GenBank/DDBJ whole genome shotgun (WGS) entry which is preliminary data.</text>
</comment>
<organism evidence="1 2">
    <name type="scientific">Parnassius apollo</name>
    <name type="common">Apollo butterfly</name>
    <name type="synonym">Papilio apollo</name>
    <dbReference type="NCBI Taxonomy" id="110799"/>
    <lineage>
        <taxon>Eukaryota</taxon>
        <taxon>Metazoa</taxon>
        <taxon>Ecdysozoa</taxon>
        <taxon>Arthropoda</taxon>
        <taxon>Hexapoda</taxon>
        <taxon>Insecta</taxon>
        <taxon>Pterygota</taxon>
        <taxon>Neoptera</taxon>
        <taxon>Endopterygota</taxon>
        <taxon>Lepidoptera</taxon>
        <taxon>Glossata</taxon>
        <taxon>Ditrysia</taxon>
        <taxon>Papilionoidea</taxon>
        <taxon>Papilionidae</taxon>
        <taxon>Parnassiinae</taxon>
        <taxon>Parnassini</taxon>
        <taxon>Parnassius</taxon>
        <taxon>Parnassius</taxon>
    </lineage>
</organism>
<dbReference type="Proteomes" id="UP000691718">
    <property type="component" value="Unassembled WGS sequence"/>
</dbReference>
<reference evidence="1" key="1">
    <citation type="submission" date="2021-04" db="EMBL/GenBank/DDBJ databases">
        <authorList>
            <person name="Tunstrom K."/>
        </authorList>
    </citation>
    <scope>NUCLEOTIDE SEQUENCE</scope>
</reference>
<keyword evidence="2" id="KW-1185">Reference proteome</keyword>